<evidence type="ECO:0000313" key="1">
    <source>
        <dbReference type="EMBL" id="KAJ4951985.1"/>
    </source>
</evidence>
<evidence type="ECO:0000313" key="2">
    <source>
        <dbReference type="Proteomes" id="UP001141806"/>
    </source>
</evidence>
<accession>A0A9Q0GT53</accession>
<proteinExistence type="predicted"/>
<reference evidence="1" key="1">
    <citation type="journal article" date="2023" name="Plant J.">
        <title>The genome of the king protea, Protea cynaroides.</title>
        <authorList>
            <person name="Chang J."/>
            <person name="Duong T.A."/>
            <person name="Schoeman C."/>
            <person name="Ma X."/>
            <person name="Roodt D."/>
            <person name="Barker N."/>
            <person name="Li Z."/>
            <person name="Van de Peer Y."/>
            <person name="Mizrachi E."/>
        </authorList>
    </citation>
    <scope>NUCLEOTIDE SEQUENCE</scope>
    <source>
        <tissue evidence="1">Young leaves</tissue>
    </source>
</reference>
<dbReference type="AlphaFoldDB" id="A0A9Q0GT53"/>
<gene>
    <name evidence="1" type="ORF">NE237_028817</name>
</gene>
<comment type="caution">
    <text evidence="1">The sequence shown here is derived from an EMBL/GenBank/DDBJ whole genome shotgun (WGS) entry which is preliminary data.</text>
</comment>
<dbReference type="Proteomes" id="UP001141806">
    <property type="component" value="Unassembled WGS sequence"/>
</dbReference>
<protein>
    <submittedName>
        <fullName evidence="1">Uncharacterized protein</fullName>
    </submittedName>
</protein>
<keyword evidence="2" id="KW-1185">Reference proteome</keyword>
<sequence>MVAQSMPDSTLLSQGAIGVVGTSGRLLRPTCGALTVKRKPEFQGMATEAPEVLNGIGISLGVSLPLLQWGYGAVSFDPRGPIVADPRCTLVWSCSFALKPRTALRLAAGRAPRAGVARHTQSFSNTAGKGGGWGRFGTQTLKLRATSRVRAELVCFKPYRFERLRFSAPQFFNGLFLSFSTSLETPRNCTRHFNRYKPPEQI</sequence>
<organism evidence="1 2">
    <name type="scientific">Protea cynaroides</name>
    <dbReference type="NCBI Taxonomy" id="273540"/>
    <lineage>
        <taxon>Eukaryota</taxon>
        <taxon>Viridiplantae</taxon>
        <taxon>Streptophyta</taxon>
        <taxon>Embryophyta</taxon>
        <taxon>Tracheophyta</taxon>
        <taxon>Spermatophyta</taxon>
        <taxon>Magnoliopsida</taxon>
        <taxon>Proteales</taxon>
        <taxon>Proteaceae</taxon>
        <taxon>Protea</taxon>
    </lineage>
</organism>
<name>A0A9Q0GT53_9MAGN</name>
<dbReference type="EMBL" id="JAMYWD010000012">
    <property type="protein sequence ID" value="KAJ4951985.1"/>
    <property type="molecule type" value="Genomic_DNA"/>
</dbReference>